<dbReference type="Proteomes" id="UP000746595">
    <property type="component" value="Unassembled WGS sequence"/>
</dbReference>
<sequence>MEYITNVFGATIDIANARTTFSDEDTWVGGLIWGHPEESLFIGTGIIDGPVSMETYILDAAPDRVDAGWEDVSEVSFWSAGIEPVIVAGTEDFIAGTSPAFMARIDEAGEGWYRIRVHALGRDVLAREWTEAVVEHYLVLAWKAPEAAPLVYRVGSNIAREAIEAHGLGGLRGR</sequence>
<reference evidence="1 2" key="1">
    <citation type="submission" date="2020-04" db="EMBL/GenBank/DDBJ databases">
        <title>Paeniglutamicibacter sp. ANT13_2, a novel actinomycete isolated from sediment in Antarctica.</title>
        <authorList>
            <person name="Sakdapetsiri C."/>
            <person name="Pinyakong O."/>
        </authorList>
    </citation>
    <scope>NUCLEOTIDE SEQUENCE [LARGE SCALE GENOMIC DNA]</scope>
    <source>
        <strain evidence="1 2">ANT13_2</strain>
    </source>
</reference>
<name>A0ABX1G546_9MICC</name>
<keyword evidence="2" id="KW-1185">Reference proteome</keyword>
<proteinExistence type="predicted"/>
<evidence type="ECO:0000313" key="2">
    <source>
        <dbReference type="Proteomes" id="UP000746595"/>
    </source>
</evidence>
<dbReference type="RefSeq" id="WP_168151426.1">
    <property type="nucleotide sequence ID" value="NZ_JAAWVT010000002.1"/>
</dbReference>
<dbReference type="EMBL" id="JAAWVT010000002">
    <property type="protein sequence ID" value="NKG20567.1"/>
    <property type="molecule type" value="Genomic_DNA"/>
</dbReference>
<accession>A0ABX1G546</accession>
<gene>
    <name evidence="1" type="ORF">HED64_07550</name>
</gene>
<evidence type="ECO:0000313" key="1">
    <source>
        <dbReference type="EMBL" id="NKG20567.1"/>
    </source>
</evidence>
<comment type="caution">
    <text evidence="1">The sequence shown here is derived from an EMBL/GenBank/DDBJ whole genome shotgun (WGS) entry which is preliminary data.</text>
</comment>
<organism evidence="1 2">
    <name type="scientific">Paeniglutamicibacter terrestris</name>
    <dbReference type="NCBI Taxonomy" id="2723403"/>
    <lineage>
        <taxon>Bacteria</taxon>
        <taxon>Bacillati</taxon>
        <taxon>Actinomycetota</taxon>
        <taxon>Actinomycetes</taxon>
        <taxon>Micrococcales</taxon>
        <taxon>Micrococcaceae</taxon>
        <taxon>Paeniglutamicibacter</taxon>
    </lineage>
</organism>
<protein>
    <submittedName>
        <fullName evidence="1">Uncharacterized protein</fullName>
    </submittedName>
</protein>